<feature type="non-terminal residue" evidence="2">
    <location>
        <position position="84"/>
    </location>
</feature>
<reference evidence="2" key="1">
    <citation type="submission" date="2020-02" db="EMBL/GenBank/DDBJ databases">
        <authorList>
            <person name="Meier V. D."/>
        </authorList>
    </citation>
    <scope>NUCLEOTIDE SEQUENCE</scope>
    <source>
        <strain evidence="2">AVDCRST_MAG11</strain>
    </source>
</reference>
<sequence>MPDPELARSLPPLAAALTGLCVPNAFTGAEQWGRTVARAVGDAVCADRAALVVRSPNRVHVFAHGAAAPPDAPPPSPDAQPAAT</sequence>
<dbReference type="EMBL" id="CADCTU010000836">
    <property type="protein sequence ID" value="CAA9358109.1"/>
    <property type="molecule type" value="Genomic_DNA"/>
</dbReference>
<dbReference type="AlphaFoldDB" id="A0A6J4MKZ6"/>
<proteinExistence type="predicted"/>
<gene>
    <name evidence="2" type="ORF">AVDCRST_MAG11-3934</name>
</gene>
<name>A0A6J4MKZ6_9BACT</name>
<evidence type="ECO:0000313" key="2">
    <source>
        <dbReference type="EMBL" id="CAA9358109.1"/>
    </source>
</evidence>
<protein>
    <submittedName>
        <fullName evidence="2">Uncharacterized protein</fullName>
    </submittedName>
</protein>
<feature type="region of interest" description="Disordered" evidence="1">
    <location>
        <begin position="65"/>
        <end position="84"/>
    </location>
</feature>
<organism evidence="2">
    <name type="scientific">uncultured Gemmatimonadaceae bacterium</name>
    <dbReference type="NCBI Taxonomy" id="246130"/>
    <lineage>
        <taxon>Bacteria</taxon>
        <taxon>Pseudomonadati</taxon>
        <taxon>Gemmatimonadota</taxon>
        <taxon>Gemmatimonadia</taxon>
        <taxon>Gemmatimonadales</taxon>
        <taxon>Gemmatimonadaceae</taxon>
        <taxon>environmental samples</taxon>
    </lineage>
</organism>
<accession>A0A6J4MKZ6</accession>
<evidence type="ECO:0000256" key="1">
    <source>
        <dbReference type="SAM" id="MobiDB-lite"/>
    </source>
</evidence>